<feature type="transmembrane region" description="Helical" evidence="1">
    <location>
        <begin position="87"/>
        <end position="107"/>
    </location>
</feature>
<proteinExistence type="predicted"/>
<evidence type="ECO:0000313" key="3">
    <source>
        <dbReference type="Proteomes" id="UP001500503"/>
    </source>
</evidence>
<dbReference type="Proteomes" id="UP001500503">
    <property type="component" value="Unassembled WGS sequence"/>
</dbReference>
<dbReference type="RefSeq" id="WP_345472098.1">
    <property type="nucleotide sequence ID" value="NZ_BAABHF010000046.1"/>
</dbReference>
<evidence type="ECO:0000313" key="2">
    <source>
        <dbReference type="EMBL" id="GAA4511200.1"/>
    </source>
</evidence>
<organism evidence="2 3">
    <name type="scientific">Actinoallomurus oryzae</name>
    <dbReference type="NCBI Taxonomy" id="502180"/>
    <lineage>
        <taxon>Bacteria</taxon>
        <taxon>Bacillati</taxon>
        <taxon>Actinomycetota</taxon>
        <taxon>Actinomycetes</taxon>
        <taxon>Streptosporangiales</taxon>
        <taxon>Thermomonosporaceae</taxon>
        <taxon>Actinoallomurus</taxon>
    </lineage>
</organism>
<keyword evidence="1" id="KW-0472">Membrane</keyword>
<keyword evidence="1" id="KW-1133">Transmembrane helix</keyword>
<keyword evidence="3" id="KW-1185">Reference proteome</keyword>
<gene>
    <name evidence="2" type="ORF">GCM10023191_074960</name>
</gene>
<name>A0ABP8QVL2_9ACTN</name>
<dbReference type="EMBL" id="BAABHF010000046">
    <property type="protein sequence ID" value="GAA4511200.1"/>
    <property type="molecule type" value="Genomic_DNA"/>
</dbReference>
<accession>A0ABP8QVL2</accession>
<reference evidence="3" key="1">
    <citation type="journal article" date="2019" name="Int. J. Syst. Evol. Microbiol.">
        <title>The Global Catalogue of Microorganisms (GCM) 10K type strain sequencing project: providing services to taxonomists for standard genome sequencing and annotation.</title>
        <authorList>
            <consortium name="The Broad Institute Genomics Platform"/>
            <consortium name="The Broad Institute Genome Sequencing Center for Infectious Disease"/>
            <person name="Wu L."/>
            <person name="Ma J."/>
        </authorList>
    </citation>
    <scope>NUCLEOTIDE SEQUENCE [LARGE SCALE GENOMIC DNA]</scope>
    <source>
        <strain evidence="3">JCM 17933</strain>
    </source>
</reference>
<keyword evidence="1" id="KW-0812">Transmembrane</keyword>
<protein>
    <recommendedName>
        <fullName evidence="4">DUF1707 domain-containing protein</fullName>
    </recommendedName>
</protein>
<sequence length="127" mass="13664">MGKLSRGERVAYVLQRLEGLTTEETAAELRRMRLPVDDAVIGYAVESVDAATELDPDEQRAAITALDVGTVPVSPRWSPRRGRRRPAVLLAGVPAVTVAGVVLAWPVKKASLEVQTDPRTHARCGGP</sequence>
<comment type="caution">
    <text evidence="2">The sequence shown here is derived from an EMBL/GenBank/DDBJ whole genome shotgun (WGS) entry which is preliminary data.</text>
</comment>
<evidence type="ECO:0000256" key="1">
    <source>
        <dbReference type="SAM" id="Phobius"/>
    </source>
</evidence>
<evidence type="ECO:0008006" key="4">
    <source>
        <dbReference type="Google" id="ProtNLM"/>
    </source>
</evidence>